<dbReference type="PANTHER" id="PTHR40074:SF2">
    <property type="entry name" value="O-ACETYLTRANSFERASE WECH"/>
    <property type="match status" value="1"/>
</dbReference>
<evidence type="ECO:0000256" key="1">
    <source>
        <dbReference type="ARBA" id="ARBA00004651"/>
    </source>
</evidence>
<evidence type="ECO:0000259" key="8">
    <source>
        <dbReference type="Pfam" id="PF01757"/>
    </source>
</evidence>
<dbReference type="RefSeq" id="WP_072985834.1">
    <property type="nucleotide sequence ID" value="NZ_FQZB01000006.1"/>
</dbReference>
<dbReference type="Pfam" id="PF01757">
    <property type="entry name" value="Acyl_transf_3"/>
    <property type="match status" value="1"/>
</dbReference>
<protein>
    <submittedName>
        <fullName evidence="9">Surface polysaccharide O-acyltransferase, integral membrane enzyme</fullName>
    </submittedName>
</protein>
<name>A0A1M6GDX0_9CLOT</name>
<feature type="transmembrane region" description="Helical" evidence="7">
    <location>
        <begin position="276"/>
        <end position="295"/>
    </location>
</feature>
<keyword evidence="4 7" id="KW-0812">Transmembrane</keyword>
<dbReference type="Proteomes" id="UP000184310">
    <property type="component" value="Unassembled WGS sequence"/>
</dbReference>
<feature type="transmembrane region" description="Helical" evidence="7">
    <location>
        <begin position="68"/>
        <end position="89"/>
    </location>
</feature>
<feature type="transmembrane region" description="Helical" evidence="7">
    <location>
        <begin position="346"/>
        <end position="367"/>
    </location>
</feature>
<evidence type="ECO:0000256" key="2">
    <source>
        <dbReference type="ARBA" id="ARBA00007400"/>
    </source>
</evidence>
<reference evidence="9 10" key="1">
    <citation type="submission" date="2016-11" db="EMBL/GenBank/DDBJ databases">
        <authorList>
            <person name="Jaros S."/>
            <person name="Januszkiewicz K."/>
            <person name="Wedrychowicz H."/>
        </authorList>
    </citation>
    <scope>NUCLEOTIDE SEQUENCE [LARGE SCALE GENOMIC DNA]</scope>
    <source>
        <strain evidence="9 10">DSM 21758</strain>
    </source>
</reference>
<comment type="similarity">
    <text evidence="2">Belongs to the acyltransferase 3 family.</text>
</comment>
<keyword evidence="9" id="KW-0012">Acyltransferase</keyword>
<feature type="transmembrane region" description="Helical" evidence="7">
    <location>
        <begin position="151"/>
        <end position="170"/>
    </location>
</feature>
<keyword evidence="5 7" id="KW-1133">Transmembrane helix</keyword>
<sequence>MYNAVNIKQISEFSRNKNEKSEVNNKRVYYLDVLRVVSILSVILLHSASAITEDLISIGSVHWWAANVINSLCRWSVLVFFMISGALILGNSKEESLKTFFHKRFFKIAVPFFIWSFVYSVVKHCILYKDITSILAMPKIFINELLFDKVYYHFWFMYVILGMYCVLPFIKKIINNLSKGELQFWLGAWFFIAFVYRSVQIIYANSTNKELYISFLNIPFFTGYIGFFILGYYLHKYEVKRITDYIFYILGFVSFLVVPLMTYINSAGKDYLDESFYSHFSMTSIFTAVAVFLLFKNIKWEGLLNNKMKKLMTSLSNSTFGIYLIHLLVQILLLGFFLEWFALDNLFVVAIYGLNLVANFLICYIFLKIVSLNKRAYRILFG</sequence>
<feature type="transmembrane region" description="Helical" evidence="7">
    <location>
        <begin position="211"/>
        <end position="233"/>
    </location>
</feature>
<gene>
    <name evidence="9" type="ORF">SAMN02745163_01260</name>
</gene>
<dbReference type="AlphaFoldDB" id="A0A1M6GDX0"/>
<comment type="subcellular location">
    <subcellularLocation>
        <location evidence="1">Cell membrane</location>
        <topology evidence="1">Multi-pass membrane protein</topology>
    </subcellularLocation>
</comment>
<evidence type="ECO:0000256" key="4">
    <source>
        <dbReference type="ARBA" id="ARBA00022692"/>
    </source>
</evidence>
<evidence type="ECO:0000313" key="9">
    <source>
        <dbReference type="EMBL" id="SHJ08111.1"/>
    </source>
</evidence>
<dbReference type="PANTHER" id="PTHR40074">
    <property type="entry name" value="O-ACETYLTRANSFERASE WECH"/>
    <property type="match status" value="1"/>
</dbReference>
<dbReference type="GO" id="GO:0005886">
    <property type="term" value="C:plasma membrane"/>
    <property type="evidence" value="ECO:0007669"/>
    <property type="project" value="UniProtKB-SubCell"/>
</dbReference>
<evidence type="ECO:0000256" key="7">
    <source>
        <dbReference type="SAM" id="Phobius"/>
    </source>
</evidence>
<evidence type="ECO:0000256" key="3">
    <source>
        <dbReference type="ARBA" id="ARBA00022475"/>
    </source>
</evidence>
<keyword evidence="6 7" id="KW-0472">Membrane</keyword>
<dbReference type="OrthoDB" id="1889864at2"/>
<feature type="transmembrane region" description="Helical" evidence="7">
    <location>
        <begin position="28"/>
        <end position="48"/>
    </location>
</feature>
<feature type="transmembrane region" description="Helical" evidence="7">
    <location>
        <begin position="110"/>
        <end position="131"/>
    </location>
</feature>
<dbReference type="InterPro" id="IPR002656">
    <property type="entry name" value="Acyl_transf_3_dom"/>
</dbReference>
<evidence type="ECO:0000313" key="10">
    <source>
        <dbReference type="Proteomes" id="UP000184310"/>
    </source>
</evidence>
<dbReference type="GO" id="GO:0016413">
    <property type="term" value="F:O-acetyltransferase activity"/>
    <property type="evidence" value="ECO:0007669"/>
    <property type="project" value="TreeGrafter"/>
</dbReference>
<dbReference type="GO" id="GO:0009246">
    <property type="term" value="P:enterobacterial common antigen biosynthetic process"/>
    <property type="evidence" value="ECO:0007669"/>
    <property type="project" value="TreeGrafter"/>
</dbReference>
<keyword evidence="10" id="KW-1185">Reference proteome</keyword>
<keyword evidence="3" id="KW-1003">Cell membrane</keyword>
<dbReference type="EMBL" id="FQZB01000006">
    <property type="protein sequence ID" value="SHJ08111.1"/>
    <property type="molecule type" value="Genomic_DNA"/>
</dbReference>
<keyword evidence="9" id="KW-0808">Transferase</keyword>
<evidence type="ECO:0000256" key="6">
    <source>
        <dbReference type="ARBA" id="ARBA00023136"/>
    </source>
</evidence>
<feature type="transmembrane region" description="Helical" evidence="7">
    <location>
        <begin position="245"/>
        <end position="264"/>
    </location>
</feature>
<organism evidence="9 10">
    <name type="scientific">Clostridium cavendishii DSM 21758</name>
    <dbReference type="NCBI Taxonomy" id="1121302"/>
    <lineage>
        <taxon>Bacteria</taxon>
        <taxon>Bacillati</taxon>
        <taxon>Bacillota</taxon>
        <taxon>Clostridia</taxon>
        <taxon>Eubacteriales</taxon>
        <taxon>Clostridiaceae</taxon>
        <taxon>Clostridium</taxon>
    </lineage>
</organism>
<feature type="transmembrane region" description="Helical" evidence="7">
    <location>
        <begin position="315"/>
        <end position="340"/>
    </location>
</feature>
<feature type="transmembrane region" description="Helical" evidence="7">
    <location>
        <begin position="182"/>
        <end position="199"/>
    </location>
</feature>
<evidence type="ECO:0000256" key="5">
    <source>
        <dbReference type="ARBA" id="ARBA00022989"/>
    </source>
</evidence>
<dbReference type="STRING" id="1121302.SAMN02745163_01260"/>
<accession>A0A1M6GDX0</accession>
<feature type="domain" description="Acyltransferase 3" evidence="8">
    <location>
        <begin position="29"/>
        <end position="362"/>
    </location>
</feature>
<proteinExistence type="inferred from homology"/>